<dbReference type="Proteomes" id="UP000183940">
    <property type="component" value="Unassembled WGS sequence"/>
</dbReference>
<name>A0A1L9QUM1_9CYAN</name>
<dbReference type="PANTHER" id="PTHR30404:SF0">
    <property type="entry name" value="N-ACETYLMURAMOYL-L-ALANINE AMIDASE AMIC"/>
    <property type="match status" value="1"/>
</dbReference>
<dbReference type="CDD" id="cd02696">
    <property type="entry name" value="MurNAc-LAA"/>
    <property type="match status" value="1"/>
</dbReference>
<keyword evidence="5" id="KW-1185">Reference proteome</keyword>
<evidence type="ECO:0000256" key="2">
    <source>
        <dbReference type="SAM" id="MobiDB-lite"/>
    </source>
</evidence>
<dbReference type="AlphaFoldDB" id="A0A1L9QUM1"/>
<feature type="compositionally biased region" description="Pro residues" evidence="2">
    <location>
        <begin position="284"/>
        <end position="293"/>
    </location>
</feature>
<proteinExistence type="predicted"/>
<organism evidence="4 5">
    <name type="scientific">Roseofilum reptotaenium AO1-A</name>
    <dbReference type="NCBI Taxonomy" id="1925591"/>
    <lineage>
        <taxon>Bacteria</taxon>
        <taxon>Bacillati</taxon>
        <taxon>Cyanobacteriota</taxon>
        <taxon>Cyanophyceae</taxon>
        <taxon>Desertifilales</taxon>
        <taxon>Desertifilaceae</taxon>
        <taxon>Roseofilum</taxon>
    </lineage>
</organism>
<dbReference type="SMART" id="SM00646">
    <property type="entry name" value="Ami_3"/>
    <property type="match status" value="1"/>
</dbReference>
<dbReference type="GO" id="GO:0008745">
    <property type="term" value="F:N-acetylmuramoyl-L-alanine amidase activity"/>
    <property type="evidence" value="ECO:0007669"/>
    <property type="project" value="InterPro"/>
</dbReference>
<protein>
    <recommendedName>
        <fullName evidence="3">MurNAc-LAA domain-containing protein</fullName>
    </recommendedName>
</protein>
<dbReference type="GO" id="GO:0030288">
    <property type="term" value="C:outer membrane-bounded periplasmic space"/>
    <property type="evidence" value="ECO:0007669"/>
    <property type="project" value="TreeGrafter"/>
</dbReference>
<dbReference type="Pfam" id="PF01520">
    <property type="entry name" value="Amidase_3"/>
    <property type="match status" value="1"/>
</dbReference>
<sequence>MKLHWLLPGVLGLWLLSSPVYAASLQNWRFDARSNRLEFTTDTNVQPRAQLIEGPTRLVIDLPGIQLGSALRQQLVNTPGIAKVRTGQFNSNTTRLVVELAPGYTIDPNQVKFQGISPRRWVVQIPNPQRDRRPTPPPVSAPQPAPPSSATSVVEAIRVTRDSFLLRVNGDHPKIKSVRRTSNQRQITLDFEGVTLAQDLHQRPLVINSRGVRQIQMSQHRDSIVRVTLDVTPASPDWKAVRASYAVILMPVPGTGTLSTQDAQQSWPTNLELVSANSSVGPSPTQPPSPSPPQDGIAINVPPPAKPLPPPVPRPQPLPPPTTNPRPSNPRPPRNSRIRVAIDPGHGGRDPGAVGNGLLEKEIVMDISNQVAAILEQNGVQIVMTRRDDREIDLAPRVATAERANATLFVSIHANAISLSRPEVNGLETFYYQTGQRLARDIHNTILQTLNIRDRGVRRARFYVLRKTSMPSVLVETGFITGREDSVKLANPVFRRQMAQGIANGILRHIQQNY</sequence>
<comment type="caution">
    <text evidence="4">The sequence shown here is derived from an EMBL/GenBank/DDBJ whole genome shotgun (WGS) entry which is preliminary data.</text>
</comment>
<feature type="compositionally biased region" description="Pro residues" evidence="2">
    <location>
        <begin position="301"/>
        <end position="333"/>
    </location>
</feature>
<evidence type="ECO:0000256" key="1">
    <source>
        <dbReference type="ARBA" id="ARBA00022801"/>
    </source>
</evidence>
<feature type="region of interest" description="Disordered" evidence="2">
    <location>
        <begin position="275"/>
        <end position="354"/>
    </location>
</feature>
<dbReference type="Gene3D" id="3.40.630.40">
    <property type="entry name" value="Zn-dependent exopeptidases"/>
    <property type="match status" value="1"/>
</dbReference>
<feature type="compositionally biased region" description="Pro residues" evidence="2">
    <location>
        <begin position="135"/>
        <end position="147"/>
    </location>
</feature>
<dbReference type="SUPFAM" id="SSF53187">
    <property type="entry name" value="Zn-dependent exopeptidases"/>
    <property type="match status" value="1"/>
</dbReference>
<evidence type="ECO:0000313" key="5">
    <source>
        <dbReference type="Proteomes" id="UP000183940"/>
    </source>
</evidence>
<dbReference type="InterPro" id="IPR021731">
    <property type="entry name" value="AMIN_dom"/>
</dbReference>
<feature type="region of interest" description="Disordered" evidence="2">
    <location>
        <begin position="127"/>
        <end position="150"/>
    </location>
</feature>
<gene>
    <name evidence="4" type="ORF">BI308_06985</name>
</gene>
<dbReference type="GO" id="GO:0009253">
    <property type="term" value="P:peptidoglycan catabolic process"/>
    <property type="evidence" value="ECO:0007669"/>
    <property type="project" value="InterPro"/>
</dbReference>
<feature type="domain" description="MurNAc-LAA" evidence="3">
    <location>
        <begin position="398"/>
        <end position="507"/>
    </location>
</feature>
<keyword evidence="1" id="KW-0378">Hydrolase</keyword>
<dbReference type="InterPro" id="IPR002508">
    <property type="entry name" value="MurNAc-LAA_cat"/>
</dbReference>
<dbReference type="Gene3D" id="2.60.40.3500">
    <property type="match status" value="2"/>
</dbReference>
<dbReference type="EMBL" id="MLAW01000008">
    <property type="protein sequence ID" value="OJJ26349.1"/>
    <property type="molecule type" value="Genomic_DNA"/>
</dbReference>
<dbReference type="PANTHER" id="PTHR30404">
    <property type="entry name" value="N-ACETYLMURAMOYL-L-ALANINE AMIDASE"/>
    <property type="match status" value="1"/>
</dbReference>
<evidence type="ECO:0000259" key="3">
    <source>
        <dbReference type="SMART" id="SM00646"/>
    </source>
</evidence>
<dbReference type="Pfam" id="PF11741">
    <property type="entry name" value="AMIN"/>
    <property type="match status" value="2"/>
</dbReference>
<accession>A0A1L9QUM1</accession>
<dbReference type="STRING" id="1925591.BI308_06985"/>
<evidence type="ECO:0000313" key="4">
    <source>
        <dbReference type="EMBL" id="OJJ26349.1"/>
    </source>
</evidence>
<dbReference type="InterPro" id="IPR050695">
    <property type="entry name" value="N-acetylmuramoyl_amidase_3"/>
</dbReference>
<reference evidence="4" key="1">
    <citation type="submission" date="2016-10" db="EMBL/GenBank/DDBJ databases">
        <title>CRISPR-Cas defence system in Roseofilum reptotaenium: evidence of a bacteriophage-cyanobacterium arms race in the coral black band disease.</title>
        <authorList>
            <person name="Buerger P."/>
            <person name="Wood-Charlson E.M."/>
            <person name="Weynberg K.D."/>
            <person name="Willis B."/>
            <person name="Van Oppen M.J."/>
        </authorList>
    </citation>
    <scope>NUCLEOTIDE SEQUENCE [LARGE SCALE GENOMIC DNA]</scope>
    <source>
        <strain evidence="4">AO1-A</strain>
    </source>
</reference>